<reference evidence="2 3" key="1">
    <citation type="submission" date="2021-08" db="EMBL/GenBank/DDBJ databases">
        <authorList>
            <person name="Peeters C."/>
        </authorList>
    </citation>
    <scope>NUCLEOTIDE SEQUENCE [LARGE SCALE GENOMIC DNA]</scope>
    <source>
        <strain evidence="2 3">LMG 32289</strain>
    </source>
</reference>
<feature type="compositionally biased region" description="Acidic residues" evidence="1">
    <location>
        <begin position="97"/>
        <end position="108"/>
    </location>
</feature>
<feature type="region of interest" description="Disordered" evidence="1">
    <location>
        <begin position="1"/>
        <end position="108"/>
    </location>
</feature>
<accession>A0ABM8XWH9</accession>
<feature type="compositionally biased region" description="Basic and acidic residues" evidence="1">
    <location>
        <begin position="77"/>
        <end position="93"/>
    </location>
</feature>
<feature type="compositionally biased region" description="Acidic residues" evidence="1">
    <location>
        <begin position="53"/>
        <end position="62"/>
    </location>
</feature>
<gene>
    <name evidence="2" type="ORF">LMG32289_05729</name>
</gene>
<feature type="compositionally biased region" description="Basic and acidic residues" evidence="1">
    <location>
        <begin position="43"/>
        <end position="52"/>
    </location>
</feature>
<feature type="compositionally biased region" description="Acidic residues" evidence="1">
    <location>
        <begin position="33"/>
        <end position="42"/>
    </location>
</feature>
<dbReference type="RefSeq" id="WP_223994483.1">
    <property type="nucleotide sequence ID" value="NZ_CAJZAG010000013.1"/>
</dbReference>
<evidence type="ECO:0000313" key="3">
    <source>
        <dbReference type="Proteomes" id="UP000706525"/>
    </source>
</evidence>
<keyword evidence="3" id="KW-1185">Reference proteome</keyword>
<dbReference type="EMBL" id="CAJZAG010000013">
    <property type="protein sequence ID" value="CAG9184764.1"/>
    <property type="molecule type" value="Genomic_DNA"/>
</dbReference>
<evidence type="ECO:0008006" key="4">
    <source>
        <dbReference type="Google" id="ProtNLM"/>
    </source>
</evidence>
<sequence>MSKHQRHVPSADDTGASDPDSIPSTLDPNLDTDTFDLDDGLDELAREGHDPVEQDNPEDEIYADVQRAAEAMPVDTPADRADQTDKRMERPPRPDLNLDDDEDDELEV</sequence>
<protein>
    <recommendedName>
        <fullName evidence="4">Serine kinase/phosphatase</fullName>
    </recommendedName>
</protein>
<comment type="caution">
    <text evidence="2">The sequence shown here is derived from an EMBL/GenBank/DDBJ whole genome shotgun (WGS) entry which is preliminary data.</text>
</comment>
<proteinExistence type="predicted"/>
<evidence type="ECO:0000256" key="1">
    <source>
        <dbReference type="SAM" id="MobiDB-lite"/>
    </source>
</evidence>
<name>A0ABM8XWH9_9BURK</name>
<organism evidence="2 3">
    <name type="scientific">Cupriavidus pampae</name>
    <dbReference type="NCBI Taxonomy" id="659251"/>
    <lineage>
        <taxon>Bacteria</taxon>
        <taxon>Pseudomonadati</taxon>
        <taxon>Pseudomonadota</taxon>
        <taxon>Betaproteobacteria</taxon>
        <taxon>Burkholderiales</taxon>
        <taxon>Burkholderiaceae</taxon>
        <taxon>Cupriavidus</taxon>
    </lineage>
</organism>
<dbReference type="Proteomes" id="UP000706525">
    <property type="component" value="Unassembled WGS sequence"/>
</dbReference>
<evidence type="ECO:0000313" key="2">
    <source>
        <dbReference type="EMBL" id="CAG9184764.1"/>
    </source>
</evidence>